<evidence type="ECO:0000256" key="3">
    <source>
        <dbReference type="ARBA" id="ARBA00023163"/>
    </source>
</evidence>
<dbReference type="PANTHER" id="PTHR47506">
    <property type="entry name" value="TRANSCRIPTIONAL REGULATORY PROTEIN"/>
    <property type="match status" value="1"/>
</dbReference>
<evidence type="ECO:0000256" key="2">
    <source>
        <dbReference type="ARBA" id="ARBA00023125"/>
    </source>
</evidence>
<dbReference type="SUPFAM" id="SSF46689">
    <property type="entry name" value="Homeodomain-like"/>
    <property type="match status" value="1"/>
</dbReference>
<dbReference type="EMBL" id="BOMB01000023">
    <property type="protein sequence ID" value="GID13395.1"/>
    <property type="molecule type" value="Genomic_DNA"/>
</dbReference>
<feature type="DNA-binding region" description="H-T-H motif" evidence="4">
    <location>
        <begin position="35"/>
        <end position="54"/>
    </location>
</feature>
<name>A0A8J3J2J3_9ACTN</name>
<keyword evidence="7" id="KW-1185">Reference proteome</keyword>
<dbReference type="SUPFAM" id="SSF48498">
    <property type="entry name" value="Tetracyclin repressor-like, C-terminal domain"/>
    <property type="match status" value="1"/>
</dbReference>
<dbReference type="InterPro" id="IPR009057">
    <property type="entry name" value="Homeodomain-like_sf"/>
</dbReference>
<feature type="domain" description="HTH tetR-type" evidence="5">
    <location>
        <begin position="12"/>
        <end position="72"/>
    </location>
</feature>
<dbReference type="Pfam" id="PF00440">
    <property type="entry name" value="TetR_N"/>
    <property type="match status" value="1"/>
</dbReference>
<dbReference type="InterPro" id="IPR001647">
    <property type="entry name" value="HTH_TetR"/>
</dbReference>
<accession>A0A8J3J2J3</accession>
<dbReference type="GO" id="GO:0003677">
    <property type="term" value="F:DNA binding"/>
    <property type="evidence" value="ECO:0007669"/>
    <property type="project" value="UniProtKB-UniRule"/>
</dbReference>
<dbReference type="PRINTS" id="PR00455">
    <property type="entry name" value="HTHTETR"/>
</dbReference>
<dbReference type="PROSITE" id="PS50977">
    <property type="entry name" value="HTH_TETR_2"/>
    <property type="match status" value="1"/>
</dbReference>
<protein>
    <submittedName>
        <fullName evidence="6">TetR family transcriptional regulator</fullName>
    </submittedName>
</protein>
<reference evidence="6" key="1">
    <citation type="submission" date="2021-01" db="EMBL/GenBank/DDBJ databases">
        <title>Whole genome shotgun sequence of Actinocatenispora rupis NBRC 107355.</title>
        <authorList>
            <person name="Komaki H."/>
            <person name="Tamura T."/>
        </authorList>
    </citation>
    <scope>NUCLEOTIDE SEQUENCE</scope>
    <source>
        <strain evidence="6">NBRC 107355</strain>
    </source>
</reference>
<comment type="caution">
    <text evidence="6">The sequence shown here is derived from an EMBL/GenBank/DDBJ whole genome shotgun (WGS) entry which is preliminary data.</text>
</comment>
<gene>
    <name evidence="6" type="ORF">Aru02nite_42840</name>
</gene>
<evidence type="ECO:0000313" key="7">
    <source>
        <dbReference type="Proteomes" id="UP000612808"/>
    </source>
</evidence>
<keyword evidence="3" id="KW-0804">Transcription</keyword>
<evidence type="ECO:0000313" key="6">
    <source>
        <dbReference type="EMBL" id="GID13395.1"/>
    </source>
</evidence>
<dbReference type="InterPro" id="IPR036271">
    <property type="entry name" value="Tet_transcr_reg_TetR-rel_C_sf"/>
</dbReference>
<organism evidence="6 7">
    <name type="scientific">Actinocatenispora rupis</name>
    <dbReference type="NCBI Taxonomy" id="519421"/>
    <lineage>
        <taxon>Bacteria</taxon>
        <taxon>Bacillati</taxon>
        <taxon>Actinomycetota</taxon>
        <taxon>Actinomycetes</taxon>
        <taxon>Micromonosporales</taxon>
        <taxon>Micromonosporaceae</taxon>
        <taxon>Actinocatenispora</taxon>
    </lineage>
</organism>
<keyword evidence="2 4" id="KW-0238">DNA-binding</keyword>
<dbReference type="PANTHER" id="PTHR47506:SF1">
    <property type="entry name" value="HTH-TYPE TRANSCRIPTIONAL REGULATOR YJDC"/>
    <property type="match status" value="1"/>
</dbReference>
<dbReference type="Gene3D" id="1.10.357.10">
    <property type="entry name" value="Tetracycline Repressor, domain 2"/>
    <property type="match status" value="1"/>
</dbReference>
<keyword evidence="1" id="KW-0805">Transcription regulation</keyword>
<evidence type="ECO:0000256" key="4">
    <source>
        <dbReference type="PROSITE-ProRule" id="PRU00335"/>
    </source>
</evidence>
<evidence type="ECO:0000259" key="5">
    <source>
        <dbReference type="PROSITE" id="PS50977"/>
    </source>
</evidence>
<dbReference type="RefSeq" id="WP_203660320.1">
    <property type="nucleotide sequence ID" value="NZ_BAAAZM010000007.1"/>
</dbReference>
<sequence>MPVAKGTSLDPARTRDAILASATELLYERGLDGAGVADLCSAVGASKETLYRHFGSKDGLIEAALEARSERVLRWLTGAAEAAGDAPAARLAAIFDALGGWYAEPGFRGCAIVNSAVQHHHAAPVRAVAGRHLDRYLHLLIDIAERAGADHPRRLARQLLMLIEGATVLADHAGTDARGSAASDARQAALDLLHAVTYRQK</sequence>
<dbReference type="AlphaFoldDB" id="A0A8J3J2J3"/>
<dbReference type="Proteomes" id="UP000612808">
    <property type="component" value="Unassembled WGS sequence"/>
</dbReference>
<proteinExistence type="predicted"/>
<evidence type="ECO:0000256" key="1">
    <source>
        <dbReference type="ARBA" id="ARBA00023015"/>
    </source>
</evidence>